<organism evidence="1 2">
    <name type="scientific">Actinomadura graeca</name>
    <dbReference type="NCBI Taxonomy" id="2750812"/>
    <lineage>
        <taxon>Bacteria</taxon>
        <taxon>Bacillati</taxon>
        <taxon>Actinomycetota</taxon>
        <taxon>Actinomycetes</taxon>
        <taxon>Streptosporangiales</taxon>
        <taxon>Thermomonosporaceae</taxon>
        <taxon>Actinomadura</taxon>
    </lineage>
</organism>
<accession>A0ABX8R1B7</accession>
<gene>
    <name evidence="1" type="ORF">AGRA3207_005305</name>
</gene>
<evidence type="ECO:0000313" key="2">
    <source>
        <dbReference type="Proteomes" id="UP001049518"/>
    </source>
</evidence>
<sequence length="100" mass="10918">MIYPDDRMFSWVEQPTGHEPLVRYAWDIRTASADQCGVTRDPNEAIEYVDAALRAEPAGATGTVRRVALSPSGGAEYSVRDVIGKARLDPATGIVVWTEP</sequence>
<dbReference type="RefSeq" id="WP_231329749.1">
    <property type="nucleotide sequence ID" value="NZ_CP059572.1"/>
</dbReference>
<reference evidence="1" key="1">
    <citation type="submission" date="2020-07" db="EMBL/GenBank/DDBJ databases">
        <authorList>
            <person name="Tarantini F.S."/>
            <person name="Hong K.W."/>
            <person name="Chan K.G."/>
        </authorList>
    </citation>
    <scope>NUCLEOTIDE SEQUENCE</scope>
    <source>
        <strain evidence="1">32-07</strain>
    </source>
</reference>
<protein>
    <submittedName>
        <fullName evidence="1">Uncharacterized protein</fullName>
    </submittedName>
</protein>
<dbReference type="Proteomes" id="UP001049518">
    <property type="component" value="Chromosome"/>
</dbReference>
<keyword evidence="2" id="KW-1185">Reference proteome</keyword>
<dbReference type="EMBL" id="CP059572">
    <property type="protein sequence ID" value="QXJ24054.1"/>
    <property type="molecule type" value="Genomic_DNA"/>
</dbReference>
<proteinExistence type="predicted"/>
<name>A0ABX8R1B7_9ACTN</name>
<evidence type="ECO:0000313" key="1">
    <source>
        <dbReference type="EMBL" id="QXJ24054.1"/>
    </source>
</evidence>